<feature type="region of interest" description="Disordered" evidence="12">
    <location>
        <begin position="339"/>
        <end position="364"/>
    </location>
</feature>
<name>A0A9E7FKA7_9LILI</name>
<keyword evidence="3" id="KW-0963">Cytoplasm</keyword>
<evidence type="ECO:0000256" key="5">
    <source>
        <dbReference type="ARBA" id="ARBA00022603"/>
    </source>
</evidence>
<dbReference type="EMBL" id="CP097506">
    <property type="protein sequence ID" value="URD98290.1"/>
    <property type="molecule type" value="Genomic_DNA"/>
</dbReference>
<feature type="DNA-binding region" description="Homeobox" evidence="11">
    <location>
        <begin position="742"/>
        <end position="804"/>
    </location>
</feature>
<dbReference type="HAMAP" id="MF_01877">
    <property type="entry name" value="16SrRNA_methyltr_I"/>
    <property type="match status" value="1"/>
</dbReference>
<dbReference type="OrthoDB" id="10056939at2759"/>
<dbReference type="SUPFAM" id="SSF53790">
    <property type="entry name" value="Tetrapyrrole methylase"/>
    <property type="match status" value="1"/>
</dbReference>
<dbReference type="GO" id="GO:0003677">
    <property type="term" value="F:DNA binding"/>
    <property type="evidence" value="ECO:0007669"/>
    <property type="project" value="UniProtKB-UniRule"/>
</dbReference>
<accession>A0A9E7FKA7</accession>
<dbReference type="InterPro" id="IPR035996">
    <property type="entry name" value="4pyrrol_Methylase_sf"/>
</dbReference>
<organism evidence="14 15">
    <name type="scientific">Musa troglodytarum</name>
    <name type="common">fe'i banana</name>
    <dbReference type="NCBI Taxonomy" id="320322"/>
    <lineage>
        <taxon>Eukaryota</taxon>
        <taxon>Viridiplantae</taxon>
        <taxon>Streptophyta</taxon>
        <taxon>Embryophyta</taxon>
        <taxon>Tracheophyta</taxon>
        <taxon>Spermatophyta</taxon>
        <taxon>Magnoliopsida</taxon>
        <taxon>Liliopsida</taxon>
        <taxon>Zingiberales</taxon>
        <taxon>Musaceae</taxon>
        <taxon>Musa</taxon>
    </lineage>
</organism>
<evidence type="ECO:0000256" key="8">
    <source>
        <dbReference type="ARBA" id="ARBA00023125"/>
    </source>
</evidence>
<protein>
    <submittedName>
        <fullName evidence="14">Homeobox domain containing protein</fullName>
    </submittedName>
</protein>
<feature type="region of interest" description="Disordered" evidence="12">
    <location>
        <begin position="45"/>
        <end position="66"/>
    </location>
</feature>
<keyword evidence="10 11" id="KW-0539">Nucleus</keyword>
<dbReference type="InterPro" id="IPR018063">
    <property type="entry name" value="SAM_MeTrfase_RsmI_CS"/>
</dbReference>
<dbReference type="Pfam" id="PF07526">
    <property type="entry name" value="POX"/>
    <property type="match status" value="1"/>
</dbReference>
<evidence type="ECO:0000256" key="6">
    <source>
        <dbReference type="ARBA" id="ARBA00022679"/>
    </source>
</evidence>
<keyword evidence="9 11" id="KW-0371">Homeobox</keyword>
<dbReference type="GO" id="GO:0006355">
    <property type="term" value="P:regulation of DNA-templated transcription"/>
    <property type="evidence" value="ECO:0007669"/>
    <property type="project" value="InterPro"/>
</dbReference>
<feature type="compositionally biased region" description="Basic and acidic residues" evidence="12">
    <location>
        <begin position="827"/>
        <end position="837"/>
    </location>
</feature>
<evidence type="ECO:0000256" key="12">
    <source>
        <dbReference type="SAM" id="MobiDB-lite"/>
    </source>
</evidence>
<evidence type="ECO:0000256" key="2">
    <source>
        <dbReference type="ARBA" id="ARBA00006454"/>
    </source>
</evidence>
<gene>
    <name evidence="14" type="ORF">MUK42_31735</name>
</gene>
<dbReference type="InterPro" id="IPR000878">
    <property type="entry name" value="4pyrrol_Mease"/>
</dbReference>
<dbReference type="CDD" id="cd00086">
    <property type="entry name" value="homeodomain"/>
    <property type="match status" value="1"/>
</dbReference>
<reference evidence="14" key="1">
    <citation type="submission" date="2022-05" db="EMBL/GenBank/DDBJ databases">
        <title>The Musa troglodytarum L. genome provides insights into the mechanism of non-climacteric behaviour and enrichment of carotenoids.</title>
        <authorList>
            <person name="Wang J."/>
        </authorList>
    </citation>
    <scope>NUCLEOTIDE SEQUENCE</scope>
    <source>
        <tissue evidence="14">Leaf</tissue>
    </source>
</reference>
<keyword evidence="6" id="KW-0808">Transferase</keyword>
<feature type="domain" description="Homeobox" evidence="13">
    <location>
        <begin position="740"/>
        <end position="803"/>
    </location>
</feature>
<dbReference type="InterPro" id="IPR014776">
    <property type="entry name" value="4pyrrole_Mease_sub2"/>
</dbReference>
<feature type="compositionally biased region" description="Polar residues" evidence="12">
    <location>
        <begin position="853"/>
        <end position="864"/>
    </location>
</feature>
<dbReference type="SMART" id="SM00574">
    <property type="entry name" value="POX"/>
    <property type="match status" value="1"/>
</dbReference>
<evidence type="ECO:0000256" key="9">
    <source>
        <dbReference type="ARBA" id="ARBA00023155"/>
    </source>
</evidence>
<dbReference type="PANTHER" id="PTHR46111">
    <property type="entry name" value="RIBOSOMAL RNA SMALL SUBUNIT METHYLTRANSFERASE I"/>
    <property type="match status" value="1"/>
</dbReference>
<keyword evidence="7" id="KW-0949">S-adenosyl-L-methionine</keyword>
<dbReference type="FunFam" id="3.40.1010.10:FF:000007">
    <property type="entry name" value="Ribosomal RNA small subunit methyltransferase I"/>
    <property type="match status" value="1"/>
</dbReference>
<evidence type="ECO:0000256" key="7">
    <source>
        <dbReference type="ARBA" id="ARBA00022691"/>
    </source>
</evidence>
<sequence>MLRLISRPSGVIAGLAAVPSFASCVLCSLRNRRFAPRLVRVSSSTSDTNAHLQQQHGNGDSSKSSSVRSGLYLVATPIGNLEDITLRAIRILKFADIILSEDTRHSRKLLQYYGIKTPLISYHKFNESERESSILQRLRQGEIIALISDAGTPCISDPGMELAKVCVNENIPVIPIPGPSALACALSASGLSTDEFKRERLKDSAIETATQVFFVPPHKLHQFLDEASLIFGESRLCVIAREMTKVHEEFWRGTLGEANKIYSTQKPKGEITLLIEGKANSVNNVPSNDQLELELKELISKGHSLSMAVKLVAEGTSAKRKHILPCLRSMNIKMSTFCSMSSDQSGTSPDLGLRDPGHASYSESPGPGNMMYLSFLNSGPYRDAVAGGAQTHQNHIELPVATTIISPYLTTGNSDMVPSCLGNHSNNAWKNGRSEMLFMQTDRGSIIGTDDLLHADEPQTSLQTQLSIIHGLSLSLQHSNITPQNQGLSLSLSTQMPVPSIQYPFTSSNIPFIDSNQSTSGNVGPFREEHFQTRNFHDNASPNGLTSLTRLIPNSKYLRAAQELLDEVVNVRKALKQKTDKIQSLPTSAGTVTFKDGSGGSKSEGLIANPQEATVDWSSGLSPLGKQDLQNKVSNLLGMLDEIDRRYKQYYHQMQIIVSYFDAIAGCGTAKPYTALAFQTISCHFRCLRDAINGQIQATRKNLGEADNSSSKSGLLSRLRNIDQQLRQQSALQQFGTMQQHTWRPQRGLPESSVSILRAWLFEHFLHPYPKESEKLILARQTGLSRSQVTNWFINARVRLWKPMIEDMYKEEFGDIEIDSSSSENPAKLKEDFQSSEDHEDLQTYGAGRYQAGQISNSSRPALP</sequence>
<dbReference type="Gene3D" id="1.10.10.60">
    <property type="entry name" value="Homeodomain-like"/>
    <property type="match status" value="1"/>
</dbReference>
<evidence type="ECO:0000259" key="13">
    <source>
        <dbReference type="PROSITE" id="PS50071"/>
    </source>
</evidence>
<evidence type="ECO:0000313" key="14">
    <source>
        <dbReference type="EMBL" id="URD98290.1"/>
    </source>
</evidence>
<dbReference type="NCBIfam" id="TIGR00096">
    <property type="entry name" value="16S rRNA (cytidine(1402)-2'-O)-methyltransferase"/>
    <property type="match status" value="1"/>
</dbReference>
<dbReference type="InterPro" id="IPR008422">
    <property type="entry name" value="KN_HD"/>
</dbReference>
<dbReference type="InterPro" id="IPR006563">
    <property type="entry name" value="POX_dom"/>
</dbReference>
<dbReference type="GO" id="GO:0008168">
    <property type="term" value="F:methyltransferase activity"/>
    <property type="evidence" value="ECO:0007669"/>
    <property type="project" value="UniProtKB-KW"/>
</dbReference>
<dbReference type="GO" id="GO:0005634">
    <property type="term" value="C:nucleus"/>
    <property type="evidence" value="ECO:0007669"/>
    <property type="project" value="UniProtKB-SubCell"/>
</dbReference>
<dbReference type="SMART" id="SM00389">
    <property type="entry name" value="HOX"/>
    <property type="match status" value="1"/>
</dbReference>
<evidence type="ECO:0000256" key="1">
    <source>
        <dbReference type="ARBA" id="ARBA00004123"/>
    </source>
</evidence>
<evidence type="ECO:0000256" key="11">
    <source>
        <dbReference type="PROSITE-ProRule" id="PRU00108"/>
    </source>
</evidence>
<proteinExistence type="inferred from homology"/>
<dbReference type="InterPro" id="IPR008189">
    <property type="entry name" value="rRNA_ssu_MeTfrase_I"/>
</dbReference>
<keyword evidence="15" id="KW-1185">Reference proteome</keyword>
<dbReference type="Proteomes" id="UP001055439">
    <property type="component" value="Chromosome 4"/>
</dbReference>
<dbReference type="CDD" id="cd11648">
    <property type="entry name" value="RsmI"/>
    <property type="match status" value="1"/>
</dbReference>
<dbReference type="SUPFAM" id="SSF46689">
    <property type="entry name" value="Homeodomain-like"/>
    <property type="match status" value="1"/>
</dbReference>
<keyword evidence="8 11" id="KW-0238">DNA-binding</keyword>
<feature type="compositionally biased region" description="Polar residues" evidence="12">
    <location>
        <begin position="339"/>
        <end position="348"/>
    </location>
</feature>
<dbReference type="Gene3D" id="3.30.950.10">
    <property type="entry name" value="Methyltransferase, Cobalt-precorrin-4 Transmethylase, Domain 2"/>
    <property type="match status" value="1"/>
</dbReference>
<dbReference type="InterPro" id="IPR009057">
    <property type="entry name" value="Homeodomain-like_sf"/>
</dbReference>
<dbReference type="PANTHER" id="PTHR46111:SF1">
    <property type="entry name" value="RIBOSOMAL RNA SMALL SUBUNIT METHYLTRANSFERASE I"/>
    <property type="match status" value="1"/>
</dbReference>
<dbReference type="PROSITE" id="PS01296">
    <property type="entry name" value="RSMI"/>
    <property type="match status" value="1"/>
</dbReference>
<dbReference type="PROSITE" id="PS51257">
    <property type="entry name" value="PROKAR_LIPOPROTEIN"/>
    <property type="match status" value="1"/>
</dbReference>
<feature type="compositionally biased region" description="Polar residues" evidence="12">
    <location>
        <begin position="45"/>
        <end position="60"/>
    </location>
</feature>
<keyword evidence="5" id="KW-0489">Methyltransferase</keyword>
<dbReference type="Pfam" id="PF05920">
    <property type="entry name" value="Homeobox_KN"/>
    <property type="match status" value="1"/>
</dbReference>
<dbReference type="GO" id="GO:0032259">
    <property type="term" value="P:methylation"/>
    <property type="evidence" value="ECO:0007669"/>
    <property type="project" value="UniProtKB-KW"/>
</dbReference>
<dbReference type="GO" id="GO:0006364">
    <property type="term" value="P:rRNA processing"/>
    <property type="evidence" value="ECO:0007669"/>
    <property type="project" value="UniProtKB-KW"/>
</dbReference>
<evidence type="ECO:0000313" key="15">
    <source>
        <dbReference type="Proteomes" id="UP001055439"/>
    </source>
</evidence>
<dbReference type="Pfam" id="PF00590">
    <property type="entry name" value="TP_methylase"/>
    <property type="match status" value="1"/>
</dbReference>
<dbReference type="InterPro" id="IPR014777">
    <property type="entry name" value="4pyrrole_Mease_sub1"/>
</dbReference>
<dbReference type="InterPro" id="IPR001356">
    <property type="entry name" value="HD"/>
</dbReference>
<evidence type="ECO:0000256" key="4">
    <source>
        <dbReference type="ARBA" id="ARBA00022552"/>
    </source>
</evidence>
<dbReference type="Gene3D" id="3.40.1010.10">
    <property type="entry name" value="Cobalt-precorrin-4 Transmethylase, Domain 1"/>
    <property type="match status" value="1"/>
</dbReference>
<feature type="region of interest" description="Disordered" evidence="12">
    <location>
        <begin position="819"/>
        <end position="864"/>
    </location>
</feature>
<dbReference type="PROSITE" id="PS50071">
    <property type="entry name" value="HOMEOBOX_2"/>
    <property type="match status" value="1"/>
</dbReference>
<comment type="subcellular location">
    <subcellularLocation>
        <location evidence="1 11">Nucleus</location>
    </subcellularLocation>
</comment>
<evidence type="ECO:0000256" key="10">
    <source>
        <dbReference type="ARBA" id="ARBA00023242"/>
    </source>
</evidence>
<comment type="similarity">
    <text evidence="2">Belongs to the TALE/BELL homeobox family.</text>
</comment>
<keyword evidence="4" id="KW-0698">rRNA processing</keyword>
<dbReference type="AlphaFoldDB" id="A0A9E7FKA7"/>
<evidence type="ECO:0000256" key="3">
    <source>
        <dbReference type="ARBA" id="ARBA00022490"/>
    </source>
</evidence>